<keyword evidence="5" id="KW-1185">Reference proteome</keyword>
<reference evidence="4" key="3">
    <citation type="submission" date="2015-06" db="UniProtKB">
        <authorList>
            <consortium name="EnsemblProtists"/>
        </authorList>
    </citation>
    <scope>IDENTIFICATION</scope>
</reference>
<evidence type="ECO:0000313" key="3">
    <source>
        <dbReference type="EMBL" id="EKX55413.1"/>
    </source>
</evidence>
<dbReference type="GeneID" id="17312030"/>
<evidence type="ECO:0000313" key="4">
    <source>
        <dbReference type="EnsemblProtists" id="EKX55413"/>
    </source>
</evidence>
<organism evidence="3">
    <name type="scientific">Guillardia theta (strain CCMP2712)</name>
    <name type="common">Cryptophyte</name>
    <dbReference type="NCBI Taxonomy" id="905079"/>
    <lineage>
        <taxon>Eukaryota</taxon>
        <taxon>Cryptophyceae</taxon>
        <taxon>Pyrenomonadales</taxon>
        <taxon>Geminigeraceae</taxon>
        <taxon>Guillardia</taxon>
    </lineage>
</organism>
<proteinExistence type="predicted"/>
<dbReference type="AlphaFoldDB" id="L1K4Y5"/>
<dbReference type="Proteomes" id="UP000011087">
    <property type="component" value="Unassembled WGS sequence"/>
</dbReference>
<dbReference type="EnsemblProtists" id="EKX55413">
    <property type="protein sequence ID" value="EKX55413"/>
    <property type="gene ID" value="GUITHDRAFT_99191"/>
</dbReference>
<evidence type="ECO:0000313" key="5">
    <source>
        <dbReference type="Proteomes" id="UP000011087"/>
    </source>
</evidence>
<keyword evidence="2" id="KW-0812">Transmembrane</keyword>
<name>L1K4Y5_GUITC</name>
<dbReference type="EMBL" id="JH992965">
    <property type="protein sequence ID" value="EKX55413.1"/>
    <property type="molecule type" value="Genomic_DNA"/>
</dbReference>
<keyword evidence="2" id="KW-1133">Transmembrane helix</keyword>
<gene>
    <name evidence="3" type="ORF">GUITHDRAFT_99191</name>
</gene>
<evidence type="ECO:0000256" key="1">
    <source>
        <dbReference type="SAM" id="MobiDB-lite"/>
    </source>
</evidence>
<sequence>MGLVASLQWHTTKAVQGMATAMMAMMAMMTMMAMVTELPPVESFVPPHSLLQPCSFASSRVVKHALARLPAGEGWQPATRGFGASSSITSGGLGSAVWERSTLLALRAKKRGGRGGSRPTGQRRTRDEDEDEDEDIETYATCPMCSSDIFRKLEPPELAVDVRVQCENCGNTFKVSPENWKNISDIYKENKKASTLTDESFFEMFGKEKSFIHPDLK</sequence>
<dbReference type="HOGENOM" id="CLU_1274360_0_0_1"/>
<evidence type="ECO:0000256" key="2">
    <source>
        <dbReference type="SAM" id="Phobius"/>
    </source>
</evidence>
<dbReference type="KEGG" id="gtt:GUITHDRAFT_99191"/>
<reference evidence="3 5" key="1">
    <citation type="journal article" date="2012" name="Nature">
        <title>Algal genomes reveal evolutionary mosaicism and the fate of nucleomorphs.</title>
        <authorList>
            <consortium name="DOE Joint Genome Institute"/>
            <person name="Curtis B.A."/>
            <person name="Tanifuji G."/>
            <person name="Burki F."/>
            <person name="Gruber A."/>
            <person name="Irimia M."/>
            <person name="Maruyama S."/>
            <person name="Arias M.C."/>
            <person name="Ball S.G."/>
            <person name="Gile G.H."/>
            <person name="Hirakawa Y."/>
            <person name="Hopkins J.F."/>
            <person name="Kuo A."/>
            <person name="Rensing S.A."/>
            <person name="Schmutz J."/>
            <person name="Symeonidi A."/>
            <person name="Elias M."/>
            <person name="Eveleigh R.J."/>
            <person name="Herman E.K."/>
            <person name="Klute M.J."/>
            <person name="Nakayama T."/>
            <person name="Obornik M."/>
            <person name="Reyes-Prieto A."/>
            <person name="Armbrust E.V."/>
            <person name="Aves S.J."/>
            <person name="Beiko R.G."/>
            <person name="Coutinho P."/>
            <person name="Dacks J.B."/>
            <person name="Durnford D.G."/>
            <person name="Fast N.M."/>
            <person name="Green B.R."/>
            <person name="Grisdale C.J."/>
            <person name="Hempel F."/>
            <person name="Henrissat B."/>
            <person name="Hoppner M.P."/>
            <person name="Ishida K."/>
            <person name="Kim E."/>
            <person name="Koreny L."/>
            <person name="Kroth P.G."/>
            <person name="Liu Y."/>
            <person name="Malik S.B."/>
            <person name="Maier U.G."/>
            <person name="McRose D."/>
            <person name="Mock T."/>
            <person name="Neilson J.A."/>
            <person name="Onodera N.T."/>
            <person name="Poole A.M."/>
            <person name="Pritham E.J."/>
            <person name="Richards T.A."/>
            <person name="Rocap G."/>
            <person name="Roy S.W."/>
            <person name="Sarai C."/>
            <person name="Schaack S."/>
            <person name="Shirato S."/>
            <person name="Slamovits C.H."/>
            <person name="Spencer D.F."/>
            <person name="Suzuki S."/>
            <person name="Worden A.Z."/>
            <person name="Zauner S."/>
            <person name="Barry K."/>
            <person name="Bell C."/>
            <person name="Bharti A.K."/>
            <person name="Crow J.A."/>
            <person name="Grimwood J."/>
            <person name="Kramer R."/>
            <person name="Lindquist E."/>
            <person name="Lucas S."/>
            <person name="Salamov A."/>
            <person name="McFadden G.I."/>
            <person name="Lane C.E."/>
            <person name="Keeling P.J."/>
            <person name="Gray M.W."/>
            <person name="Grigoriev I.V."/>
            <person name="Archibald J.M."/>
        </authorList>
    </citation>
    <scope>NUCLEOTIDE SEQUENCE</scope>
    <source>
        <strain evidence="3 5">CCMP2712</strain>
    </source>
</reference>
<protein>
    <submittedName>
        <fullName evidence="3 4">Uncharacterized protein</fullName>
    </submittedName>
</protein>
<feature type="transmembrane region" description="Helical" evidence="2">
    <location>
        <begin position="14"/>
        <end position="35"/>
    </location>
</feature>
<feature type="region of interest" description="Disordered" evidence="1">
    <location>
        <begin position="108"/>
        <end position="135"/>
    </location>
</feature>
<dbReference type="PaxDb" id="55529-EKX55413"/>
<dbReference type="RefSeq" id="XP_005842393.1">
    <property type="nucleotide sequence ID" value="XM_005842336.1"/>
</dbReference>
<keyword evidence="2" id="KW-0472">Membrane</keyword>
<accession>L1K4Y5</accession>
<reference evidence="5" key="2">
    <citation type="submission" date="2012-11" db="EMBL/GenBank/DDBJ databases">
        <authorList>
            <person name="Kuo A."/>
            <person name="Curtis B.A."/>
            <person name="Tanifuji G."/>
            <person name="Burki F."/>
            <person name="Gruber A."/>
            <person name="Irimia M."/>
            <person name="Maruyama S."/>
            <person name="Arias M.C."/>
            <person name="Ball S.G."/>
            <person name="Gile G.H."/>
            <person name="Hirakawa Y."/>
            <person name="Hopkins J.F."/>
            <person name="Rensing S.A."/>
            <person name="Schmutz J."/>
            <person name="Symeonidi A."/>
            <person name="Elias M."/>
            <person name="Eveleigh R.J."/>
            <person name="Herman E.K."/>
            <person name="Klute M.J."/>
            <person name="Nakayama T."/>
            <person name="Obornik M."/>
            <person name="Reyes-Prieto A."/>
            <person name="Armbrust E.V."/>
            <person name="Aves S.J."/>
            <person name="Beiko R.G."/>
            <person name="Coutinho P."/>
            <person name="Dacks J.B."/>
            <person name="Durnford D.G."/>
            <person name="Fast N.M."/>
            <person name="Green B.R."/>
            <person name="Grisdale C."/>
            <person name="Hempe F."/>
            <person name="Henrissat B."/>
            <person name="Hoppner M.P."/>
            <person name="Ishida K.-I."/>
            <person name="Kim E."/>
            <person name="Koreny L."/>
            <person name="Kroth P.G."/>
            <person name="Liu Y."/>
            <person name="Malik S.-B."/>
            <person name="Maier U.G."/>
            <person name="McRose D."/>
            <person name="Mock T."/>
            <person name="Neilson J.A."/>
            <person name="Onodera N.T."/>
            <person name="Poole A.M."/>
            <person name="Pritham E.J."/>
            <person name="Richards T.A."/>
            <person name="Rocap G."/>
            <person name="Roy S.W."/>
            <person name="Sarai C."/>
            <person name="Schaack S."/>
            <person name="Shirato S."/>
            <person name="Slamovits C.H."/>
            <person name="Spencer D.F."/>
            <person name="Suzuki S."/>
            <person name="Worden A.Z."/>
            <person name="Zauner S."/>
            <person name="Barry K."/>
            <person name="Bell C."/>
            <person name="Bharti A.K."/>
            <person name="Crow J.A."/>
            <person name="Grimwood J."/>
            <person name="Kramer R."/>
            <person name="Lindquist E."/>
            <person name="Lucas S."/>
            <person name="Salamov A."/>
            <person name="McFadden G.I."/>
            <person name="Lane C.E."/>
            <person name="Keeling P.J."/>
            <person name="Gray M.W."/>
            <person name="Grigoriev I.V."/>
            <person name="Archibald J.M."/>
        </authorList>
    </citation>
    <scope>NUCLEOTIDE SEQUENCE</scope>
    <source>
        <strain evidence="5">CCMP2712</strain>
    </source>
</reference>